<name>A0A7G1I6U4_MYCKA</name>
<proteinExistence type="predicted"/>
<reference evidence="2 3" key="1">
    <citation type="submission" date="2020-07" db="EMBL/GenBank/DDBJ databases">
        <title>Mycobacterium kansasii (former subtype) with zoonotic potential isolated from diseased indoor pet cat, Japan.</title>
        <authorList>
            <person name="Fukano H."/>
            <person name="Terazono T."/>
            <person name="Hoshino Y."/>
        </authorList>
    </citation>
    <scope>NUCLEOTIDE SEQUENCE [LARGE SCALE GENOMIC DNA]</scope>
    <source>
        <strain evidence="2 3">Kuro-I</strain>
    </source>
</reference>
<evidence type="ECO:0000313" key="3">
    <source>
        <dbReference type="Proteomes" id="UP000516380"/>
    </source>
</evidence>
<dbReference type="EMBL" id="AP023343">
    <property type="protein sequence ID" value="BCI86003.1"/>
    <property type="molecule type" value="Genomic_DNA"/>
</dbReference>
<gene>
    <name evidence="2" type="ORF">NIIDMKKI_12090</name>
</gene>
<dbReference type="AlphaFoldDB" id="A0A7G1I6U4"/>
<sequence length="83" mass="8959">MGSTTCSRRVRVVWPVAGDDAGRDGDAERRARDVSPALPGREAGERRFESGRFASGMSFQPRLELAANLFLIPKVSGKARSPA</sequence>
<accession>A0A7G1I6U4</accession>
<evidence type="ECO:0000256" key="1">
    <source>
        <dbReference type="SAM" id="MobiDB-lite"/>
    </source>
</evidence>
<dbReference type="Proteomes" id="UP000516380">
    <property type="component" value="Chromosome"/>
</dbReference>
<protein>
    <submittedName>
        <fullName evidence="2">Uncharacterized protein</fullName>
    </submittedName>
</protein>
<organism evidence="2 3">
    <name type="scientific">Mycobacterium kansasii</name>
    <dbReference type="NCBI Taxonomy" id="1768"/>
    <lineage>
        <taxon>Bacteria</taxon>
        <taxon>Bacillati</taxon>
        <taxon>Actinomycetota</taxon>
        <taxon>Actinomycetes</taxon>
        <taxon>Mycobacteriales</taxon>
        <taxon>Mycobacteriaceae</taxon>
        <taxon>Mycobacterium</taxon>
    </lineage>
</organism>
<evidence type="ECO:0000313" key="2">
    <source>
        <dbReference type="EMBL" id="BCI86003.1"/>
    </source>
</evidence>
<feature type="compositionally biased region" description="Basic and acidic residues" evidence="1">
    <location>
        <begin position="20"/>
        <end position="33"/>
    </location>
</feature>
<keyword evidence="3" id="KW-1185">Reference proteome</keyword>
<feature type="region of interest" description="Disordered" evidence="1">
    <location>
        <begin position="18"/>
        <end position="47"/>
    </location>
</feature>